<dbReference type="Proteomes" id="UP000594454">
    <property type="component" value="Chromosome 5"/>
</dbReference>
<reference evidence="3 4" key="1">
    <citation type="submission" date="2020-11" db="EMBL/GenBank/DDBJ databases">
        <authorList>
            <person name="Wallbank WR R."/>
            <person name="Pardo Diaz C."/>
            <person name="Kozak K."/>
            <person name="Martin S."/>
            <person name="Jiggins C."/>
            <person name="Moest M."/>
            <person name="Warren A I."/>
            <person name="Generalovic N T."/>
            <person name="Byers J.R.P. K."/>
            <person name="Montejo-Kovacevich G."/>
            <person name="Yen C E."/>
        </authorList>
    </citation>
    <scope>NUCLEOTIDE SEQUENCE [LARGE SCALE GENOMIC DNA]</scope>
</reference>
<evidence type="ECO:0000256" key="1">
    <source>
        <dbReference type="SAM" id="MobiDB-lite"/>
    </source>
</evidence>
<name>A0A7R8Z034_HERIL</name>
<evidence type="ECO:0000313" key="4">
    <source>
        <dbReference type="Proteomes" id="UP000594454"/>
    </source>
</evidence>
<dbReference type="InParanoid" id="A0A7R8Z034"/>
<dbReference type="EMBL" id="LR899013">
    <property type="protein sequence ID" value="CAD7091131.1"/>
    <property type="molecule type" value="Genomic_DNA"/>
</dbReference>
<feature type="transmembrane region" description="Helical" evidence="2">
    <location>
        <begin position="33"/>
        <end position="52"/>
    </location>
</feature>
<dbReference type="AlphaFoldDB" id="A0A7R8Z034"/>
<keyword evidence="2" id="KW-0472">Membrane</keyword>
<sequence length="181" mass="20466">MASPNHQHLFSVLSFSFNLHLLAPYGSYPFVQFYITLHSILLAFGLDVCVLGKASERRTTARSEVKKIDNVDGDETTKPNEKVTGRREVRTSNSGEKLKWLLVNPLFRFGDGELTRIRSRNGTENTPYLEKIVRCVNGRRAKRRVVKLAETSTARQANKSVRTAKSRERTLVKQENSAACV</sequence>
<keyword evidence="2" id="KW-1133">Transmembrane helix</keyword>
<organism evidence="3 4">
    <name type="scientific">Hermetia illucens</name>
    <name type="common">Black soldier fly</name>
    <dbReference type="NCBI Taxonomy" id="343691"/>
    <lineage>
        <taxon>Eukaryota</taxon>
        <taxon>Metazoa</taxon>
        <taxon>Ecdysozoa</taxon>
        <taxon>Arthropoda</taxon>
        <taxon>Hexapoda</taxon>
        <taxon>Insecta</taxon>
        <taxon>Pterygota</taxon>
        <taxon>Neoptera</taxon>
        <taxon>Endopterygota</taxon>
        <taxon>Diptera</taxon>
        <taxon>Brachycera</taxon>
        <taxon>Stratiomyomorpha</taxon>
        <taxon>Stratiomyidae</taxon>
        <taxon>Hermetiinae</taxon>
        <taxon>Hermetia</taxon>
    </lineage>
</organism>
<gene>
    <name evidence="3" type="ORF">HERILL_LOCUS13567</name>
</gene>
<evidence type="ECO:0000313" key="3">
    <source>
        <dbReference type="EMBL" id="CAD7091131.1"/>
    </source>
</evidence>
<feature type="region of interest" description="Disordered" evidence="1">
    <location>
        <begin position="155"/>
        <end position="181"/>
    </location>
</feature>
<accession>A0A7R8Z034</accession>
<proteinExistence type="predicted"/>
<keyword evidence="2" id="KW-0812">Transmembrane</keyword>
<keyword evidence="4" id="KW-1185">Reference proteome</keyword>
<evidence type="ECO:0000256" key="2">
    <source>
        <dbReference type="SAM" id="Phobius"/>
    </source>
</evidence>
<protein>
    <submittedName>
        <fullName evidence="3">Uncharacterized protein</fullName>
    </submittedName>
</protein>